<dbReference type="EMBL" id="NBBI01000003">
    <property type="protein sequence ID" value="OWK30443.1"/>
    <property type="molecule type" value="Genomic_DNA"/>
</dbReference>
<feature type="transmembrane region" description="Helical" evidence="1">
    <location>
        <begin position="12"/>
        <end position="36"/>
    </location>
</feature>
<dbReference type="Proteomes" id="UP000197290">
    <property type="component" value="Unassembled WGS sequence"/>
</dbReference>
<keyword evidence="1" id="KW-1133">Transmembrane helix</keyword>
<keyword evidence="1" id="KW-0472">Membrane</keyword>
<evidence type="ECO:0000313" key="3">
    <source>
        <dbReference type="Proteomes" id="UP000197290"/>
    </source>
</evidence>
<accession>A0A245ZL45</accession>
<evidence type="ECO:0000313" key="2">
    <source>
        <dbReference type="EMBL" id="OWK30443.1"/>
    </source>
</evidence>
<gene>
    <name evidence="2" type="ORF">SPDO_21300</name>
</gene>
<proteinExistence type="predicted"/>
<dbReference type="AlphaFoldDB" id="A0A245ZL45"/>
<name>A0A245ZL45_9SPHN</name>
<organism evidence="2 3">
    <name type="scientific">Sphingomonas dokdonensis</name>
    <dbReference type="NCBI Taxonomy" id="344880"/>
    <lineage>
        <taxon>Bacteria</taxon>
        <taxon>Pseudomonadati</taxon>
        <taxon>Pseudomonadota</taxon>
        <taxon>Alphaproteobacteria</taxon>
        <taxon>Sphingomonadales</taxon>
        <taxon>Sphingomonadaceae</taxon>
        <taxon>Sphingomonas</taxon>
    </lineage>
</organism>
<evidence type="ECO:0000256" key="1">
    <source>
        <dbReference type="SAM" id="Phobius"/>
    </source>
</evidence>
<keyword evidence="3" id="KW-1185">Reference proteome</keyword>
<dbReference type="RefSeq" id="WP_088367420.1">
    <property type="nucleotide sequence ID" value="NZ_NBBI01000003.1"/>
</dbReference>
<comment type="caution">
    <text evidence="2">The sequence shown here is derived from an EMBL/GenBank/DDBJ whole genome shotgun (WGS) entry which is preliminary data.</text>
</comment>
<keyword evidence="1" id="KW-0812">Transmembrane</keyword>
<sequence length="69" mass="7227">MTQPPEEERSEAIYTARASLVLLAFGLAVLAFLVAIDRPHWFSIKPVSGTAAAMAISAQPAATTRGGLS</sequence>
<reference evidence="2 3" key="1">
    <citation type="submission" date="2017-03" db="EMBL/GenBank/DDBJ databases">
        <title>Genome sequence of Sphingomonas dokdonensis DSM 21029.</title>
        <authorList>
            <person name="Poehlein A."/>
            <person name="Wuebbeler J.H."/>
            <person name="Steinbuechel A."/>
            <person name="Daniel R."/>
        </authorList>
    </citation>
    <scope>NUCLEOTIDE SEQUENCE [LARGE SCALE GENOMIC DNA]</scope>
    <source>
        <strain evidence="2 3">DSM 21029</strain>
    </source>
</reference>
<protein>
    <submittedName>
        <fullName evidence="2">Uncharacterized protein</fullName>
    </submittedName>
</protein>